<dbReference type="Proteomes" id="UP001219037">
    <property type="component" value="Chromosome"/>
</dbReference>
<dbReference type="Pfam" id="PF00501">
    <property type="entry name" value="AMP-binding"/>
    <property type="match status" value="1"/>
</dbReference>
<reference evidence="7 8" key="1">
    <citation type="submission" date="2023-04" db="EMBL/GenBank/DDBJ databases">
        <title>Funneling lignin-derived compounds into biodiesel using alkali-halophilic Citricoccus sp. P2.</title>
        <authorList>
            <person name="Luo C.-B."/>
        </authorList>
    </citation>
    <scope>NUCLEOTIDE SEQUENCE [LARGE SCALE GENOMIC DNA]</scope>
    <source>
        <strain evidence="7 8">P2</strain>
    </source>
</reference>
<dbReference type="EMBL" id="CP121252">
    <property type="protein sequence ID" value="WFP16012.1"/>
    <property type="molecule type" value="Genomic_DNA"/>
</dbReference>
<dbReference type="Gene3D" id="3.30.300.30">
    <property type="match status" value="1"/>
</dbReference>
<dbReference type="SUPFAM" id="SSF56801">
    <property type="entry name" value="Acetyl-CoA synthetase-like"/>
    <property type="match status" value="1"/>
</dbReference>
<evidence type="ECO:0000313" key="8">
    <source>
        <dbReference type="Proteomes" id="UP001219037"/>
    </source>
</evidence>
<dbReference type="PANTHER" id="PTHR43859">
    <property type="entry name" value="ACYL-ACTIVATING ENZYME"/>
    <property type="match status" value="1"/>
</dbReference>
<evidence type="ECO:0000259" key="5">
    <source>
        <dbReference type="Pfam" id="PF00501"/>
    </source>
</evidence>
<gene>
    <name evidence="7" type="ORF">P8192_11510</name>
</gene>
<keyword evidence="8" id="KW-1185">Reference proteome</keyword>
<evidence type="ECO:0000256" key="4">
    <source>
        <dbReference type="ARBA" id="ARBA00023098"/>
    </source>
</evidence>
<keyword evidence="3" id="KW-0276">Fatty acid metabolism</keyword>
<dbReference type="RefSeq" id="WP_278157183.1">
    <property type="nucleotide sequence ID" value="NZ_CP121252.1"/>
</dbReference>
<organism evidence="7 8">
    <name type="scientific">Citricoccus muralis</name>
    <dbReference type="NCBI Taxonomy" id="169134"/>
    <lineage>
        <taxon>Bacteria</taxon>
        <taxon>Bacillati</taxon>
        <taxon>Actinomycetota</taxon>
        <taxon>Actinomycetes</taxon>
        <taxon>Micrococcales</taxon>
        <taxon>Micrococcaceae</taxon>
        <taxon>Citricoccus</taxon>
    </lineage>
</organism>
<dbReference type="PANTHER" id="PTHR43859:SF4">
    <property type="entry name" value="BUTANOATE--COA LIGASE AAE1-RELATED"/>
    <property type="match status" value="1"/>
</dbReference>
<feature type="domain" description="AMP-binding enzyme C-terminal" evidence="6">
    <location>
        <begin position="459"/>
        <end position="533"/>
    </location>
</feature>
<dbReference type="Gene3D" id="3.40.50.12780">
    <property type="entry name" value="N-terminal domain of ligase-like"/>
    <property type="match status" value="1"/>
</dbReference>
<evidence type="ECO:0000256" key="3">
    <source>
        <dbReference type="ARBA" id="ARBA00022832"/>
    </source>
</evidence>
<evidence type="ECO:0000259" key="6">
    <source>
        <dbReference type="Pfam" id="PF13193"/>
    </source>
</evidence>
<name>A0ABY8H4F1_9MICC</name>
<comment type="similarity">
    <text evidence="1">Belongs to the ATP-dependent AMP-binding enzyme family.</text>
</comment>
<dbReference type="NCBIfam" id="NF004837">
    <property type="entry name" value="PRK06187.1"/>
    <property type="match status" value="1"/>
</dbReference>
<dbReference type="InterPro" id="IPR045851">
    <property type="entry name" value="AMP-bd_C_sf"/>
</dbReference>
<dbReference type="EC" id="6.2.1.3" evidence="7"/>
<evidence type="ECO:0000256" key="2">
    <source>
        <dbReference type="ARBA" id="ARBA00022598"/>
    </source>
</evidence>
<dbReference type="InterPro" id="IPR042099">
    <property type="entry name" value="ANL_N_sf"/>
</dbReference>
<evidence type="ECO:0000256" key="1">
    <source>
        <dbReference type="ARBA" id="ARBA00006432"/>
    </source>
</evidence>
<proteinExistence type="inferred from homology"/>
<sequence length="549" mass="60019">MTSPVLGTVSTMGDAQLTTTRMLAHAARSFGDQDVVHRTLDGQWHTTNYADTWARVRRLATGFSGLGIGAGTHVGLLMWNDLRHFESYFAVPALAATMVQLNLRLSPTDLSYVIEHSGVSHIIVDESLRSVMEDVQDRVSVTWIIASDDVDDARDGELHYEALLASEDEAERFQLPEVDERTASGACFTTGTTGRPKGVFFSHRSTWLHASAVAMNIGITVQDTIMFLTPMFHVQCWGLPYTAVLVGARSVLPGRFAATEMEMLTSAMMDHGVTVAPAAPAILMPMLQHLEGVAKNGSAPDFSRMRLICGASEPPLSMMRGFYELTGAEVVHAYGATETSPVASTNRLRPGLGLTEDEAWELRRSQGYVVPGVDVKIVDPAGEPLPHDGKSVGEIMLRGPWITAEYYQNPEASEAGFDAEGYWRSGDVGFIDSRGYLKVTDRLKDVIKSGGEWISSIDMENLIVSLPGVAEAAVFGIPHPKWEERPLALVVAQEGDSVSDDDVRGVLRGAFADWQLPDEVLFVDTIARTSVGKLNKKGLREQYRDQYQS</sequence>
<dbReference type="GO" id="GO:0004467">
    <property type="term" value="F:long-chain fatty acid-CoA ligase activity"/>
    <property type="evidence" value="ECO:0007669"/>
    <property type="project" value="UniProtKB-EC"/>
</dbReference>
<dbReference type="InterPro" id="IPR000873">
    <property type="entry name" value="AMP-dep_synth/lig_dom"/>
</dbReference>
<feature type="domain" description="AMP-dependent synthetase/ligase" evidence="5">
    <location>
        <begin position="24"/>
        <end position="407"/>
    </location>
</feature>
<dbReference type="Pfam" id="PF13193">
    <property type="entry name" value="AMP-binding_C"/>
    <property type="match status" value="1"/>
</dbReference>
<keyword evidence="4" id="KW-0443">Lipid metabolism</keyword>
<dbReference type="InterPro" id="IPR025110">
    <property type="entry name" value="AMP-bd_C"/>
</dbReference>
<accession>A0ABY8H4F1</accession>
<evidence type="ECO:0000313" key="7">
    <source>
        <dbReference type="EMBL" id="WFP16012.1"/>
    </source>
</evidence>
<keyword evidence="2 7" id="KW-0436">Ligase</keyword>
<protein>
    <submittedName>
        <fullName evidence="7">Long-chain-fatty-acid--CoA ligase</fullName>
        <ecNumber evidence="7">6.2.1.3</ecNumber>
    </submittedName>
</protein>